<dbReference type="eggNOG" id="ENOG5033UG1">
    <property type="taxonomic scope" value="Bacteria"/>
</dbReference>
<feature type="signal peptide" evidence="1">
    <location>
        <begin position="1"/>
        <end position="28"/>
    </location>
</feature>
<dbReference type="EMBL" id="AP011177">
    <property type="protein sequence ID" value="BAJ02609.1"/>
    <property type="molecule type" value="Genomic_DNA"/>
</dbReference>
<reference evidence="3" key="1">
    <citation type="journal article" date="2010" name="Mol. Biosyst.">
        <title>Complete genome sequence and comparative analysis of Shewanella violacea, a psychrophilic and piezophilic bacterium from deep sea floor sediments.</title>
        <authorList>
            <person name="Aono E."/>
            <person name="Baba T."/>
            <person name="Ara T."/>
            <person name="Nishi T."/>
            <person name="Nakamichi T."/>
            <person name="Inamoto E."/>
            <person name="Toyonaga H."/>
            <person name="Hasegawa M."/>
            <person name="Takai Y."/>
            <person name="Okumura Y."/>
            <person name="Baba M."/>
            <person name="Tomita M."/>
            <person name="Kato C."/>
            <person name="Oshima T."/>
            <person name="Nakasone K."/>
            <person name="Mori H."/>
        </authorList>
    </citation>
    <scope>NUCLEOTIDE SEQUENCE [LARGE SCALE GENOMIC DNA]</scope>
    <source>
        <strain evidence="3">JCM 10179 / CIP 106290 / LMG 19151 / DSS12</strain>
    </source>
</reference>
<feature type="chain" id="PRO_5003067863" evidence="1">
    <location>
        <begin position="29"/>
        <end position="263"/>
    </location>
</feature>
<evidence type="ECO:0000313" key="3">
    <source>
        <dbReference type="Proteomes" id="UP000002350"/>
    </source>
</evidence>
<proteinExistence type="predicted"/>
<sequence length="263" mass="28376">MQNTFKKKTRNHLLLSLAVLSFASSVNAEVVINDQQVTPSYFLNNSMTNAQLLKDSLATIDADENTYIIETEHPSVSQSGANSQEVTVVGMTSGVQQHKTIKYTVVANDYEQNTTPEYVINSKITGTDFLEQAGIHIYSPSTVTLEGKSLSSLIPTGSNTSFGVTSLDLNVDGEHVADVQYNLQVGSNLIVTPGTNMPVYSLNQSVDAEDLVANSGTIVNTNEDFIFLGEIDTSILGNHKATLKVITLTTASSEDITLGYMVK</sequence>
<accession>D4ZLR0</accession>
<evidence type="ECO:0000256" key="1">
    <source>
        <dbReference type="SAM" id="SignalP"/>
    </source>
</evidence>
<dbReference type="Proteomes" id="UP000002350">
    <property type="component" value="Chromosome"/>
</dbReference>
<dbReference type="KEGG" id="svo:SVI_2638"/>
<evidence type="ECO:0000313" key="2">
    <source>
        <dbReference type="EMBL" id="BAJ02609.1"/>
    </source>
</evidence>
<dbReference type="AlphaFoldDB" id="D4ZLR0"/>
<protein>
    <submittedName>
        <fullName evidence="2">Uncharacterized protein</fullName>
    </submittedName>
</protein>
<dbReference type="OrthoDB" id="9961628at2"/>
<name>D4ZLR0_SHEVD</name>
<keyword evidence="1" id="KW-0732">Signal</keyword>
<dbReference type="RefSeq" id="WP_013051912.1">
    <property type="nucleotide sequence ID" value="NC_014012.1"/>
</dbReference>
<gene>
    <name evidence="2" type="ordered locus">SVI_2638</name>
</gene>
<dbReference type="HOGENOM" id="CLU_1081614_0_0_6"/>
<organism evidence="2 3">
    <name type="scientific">Shewanella violacea (strain JCM 10179 / CIP 106290 / LMG 19151 / DSS12)</name>
    <dbReference type="NCBI Taxonomy" id="637905"/>
    <lineage>
        <taxon>Bacteria</taxon>
        <taxon>Pseudomonadati</taxon>
        <taxon>Pseudomonadota</taxon>
        <taxon>Gammaproteobacteria</taxon>
        <taxon>Alteromonadales</taxon>
        <taxon>Shewanellaceae</taxon>
        <taxon>Shewanella</taxon>
    </lineage>
</organism>
<keyword evidence="3" id="KW-1185">Reference proteome</keyword>